<evidence type="ECO:0000313" key="1">
    <source>
        <dbReference type="EMBL" id="KAI3676014.1"/>
    </source>
</evidence>
<accession>A0ACB8XWC6</accession>
<gene>
    <name evidence="1" type="ORF">L1987_85610</name>
</gene>
<organism evidence="1 2">
    <name type="scientific">Smallanthus sonchifolius</name>
    <dbReference type="NCBI Taxonomy" id="185202"/>
    <lineage>
        <taxon>Eukaryota</taxon>
        <taxon>Viridiplantae</taxon>
        <taxon>Streptophyta</taxon>
        <taxon>Embryophyta</taxon>
        <taxon>Tracheophyta</taxon>
        <taxon>Spermatophyta</taxon>
        <taxon>Magnoliopsida</taxon>
        <taxon>eudicotyledons</taxon>
        <taxon>Gunneridae</taxon>
        <taxon>Pentapetalae</taxon>
        <taxon>asterids</taxon>
        <taxon>campanulids</taxon>
        <taxon>Asterales</taxon>
        <taxon>Asteraceae</taxon>
        <taxon>Asteroideae</taxon>
        <taxon>Heliantheae alliance</taxon>
        <taxon>Millerieae</taxon>
        <taxon>Smallanthus</taxon>
    </lineage>
</organism>
<evidence type="ECO:0000313" key="2">
    <source>
        <dbReference type="Proteomes" id="UP001056120"/>
    </source>
</evidence>
<proteinExistence type="predicted"/>
<protein>
    <submittedName>
        <fullName evidence="1">Uncharacterized protein</fullName>
    </submittedName>
</protein>
<sequence>MTGHKRWRVYLGDSIAKSDMIFSTQAGHAIQSRTNVHVFLANKKRNKDTWDFMIKGSWSKRNCKICMGDLSNVIAQLGLINALMEAPENARFVKDRFMLEVFANVDYAFIAIVDATKSSTMTTGTVIELVTDSVIEAAFGGLGP</sequence>
<reference evidence="1 2" key="2">
    <citation type="journal article" date="2022" name="Mol. Ecol. Resour.">
        <title>The genomes of chicory, endive, great burdock and yacon provide insights into Asteraceae paleo-polyploidization history and plant inulin production.</title>
        <authorList>
            <person name="Fan W."/>
            <person name="Wang S."/>
            <person name="Wang H."/>
            <person name="Wang A."/>
            <person name="Jiang F."/>
            <person name="Liu H."/>
            <person name="Zhao H."/>
            <person name="Xu D."/>
            <person name="Zhang Y."/>
        </authorList>
    </citation>
    <scope>NUCLEOTIDE SEQUENCE [LARGE SCALE GENOMIC DNA]</scope>
    <source>
        <strain evidence="2">cv. Yunnan</strain>
        <tissue evidence="1">Leaves</tissue>
    </source>
</reference>
<comment type="caution">
    <text evidence="1">The sequence shown here is derived from an EMBL/GenBank/DDBJ whole genome shotgun (WGS) entry which is preliminary data.</text>
</comment>
<reference evidence="2" key="1">
    <citation type="journal article" date="2022" name="Mol. Ecol. Resour.">
        <title>The genomes of chicory, endive, great burdock and yacon provide insights into Asteraceae palaeo-polyploidization history and plant inulin production.</title>
        <authorList>
            <person name="Fan W."/>
            <person name="Wang S."/>
            <person name="Wang H."/>
            <person name="Wang A."/>
            <person name="Jiang F."/>
            <person name="Liu H."/>
            <person name="Zhao H."/>
            <person name="Xu D."/>
            <person name="Zhang Y."/>
        </authorList>
    </citation>
    <scope>NUCLEOTIDE SEQUENCE [LARGE SCALE GENOMIC DNA]</scope>
    <source>
        <strain evidence="2">cv. Yunnan</strain>
    </source>
</reference>
<keyword evidence="2" id="KW-1185">Reference proteome</keyword>
<dbReference type="EMBL" id="CM042046">
    <property type="protein sequence ID" value="KAI3676014.1"/>
    <property type="molecule type" value="Genomic_DNA"/>
</dbReference>
<name>A0ACB8XWC6_9ASTR</name>
<dbReference type="Proteomes" id="UP001056120">
    <property type="component" value="Linkage Group LG29"/>
</dbReference>